<name>A0A067MXY6_BOTB1</name>
<organism evidence="3 4">
    <name type="scientific">Botryobasidium botryosum (strain FD-172 SS1)</name>
    <dbReference type="NCBI Taxonomy" id="930990"/>
    <lineage>
        <taxon>Eukaryota</taxon>
        <taxon>Fungi</taxon>
        <taxon>Dikarya</taxon>
        <taxon>Basidiomycota</taxon>
        <taxon>Agaricomycotina</taxon>
        <taxon>Agaricomycetes</taxon>
        <taxon>Cantharellales</taxon>
        <taxon>Botryobasidiaceae</taxon>
        <taxon>Botryobasidium</taxon>
    </lineage>
</organism>
<dbReference type="GO" id="GO:0030515">
    <property type="term" value="F:snoRNA binding"/>
    <property type="evidence" value="ECO:0007669"/>
    <property type="project" value="TreeGrafter"/>
</dbReference>
<dbReference type="InterPro" id="IPR007955">
    <property type="entry name" value="Bystin"/>
</dbReference>
<evidence type="ECO:0000256" key="1">
    <source>
        <dbReference type="ARBA" id="ARBA00007114"/>
    </source>
</evidence>
<dbReference type="AlphaFoldDB" id="A0A067MXY6"/>
<evidence type="ECO:0000313" key="4">
    <source>
        <dbReference type="Proteomes" id="UP000027195"/>
    </source>
</evidence>
<dbReference type="GO" id="GO:0005730">
    <property type="term" value="C:nucleolus"/>
    <property type="evidence" value="ECO:0007669"/>
    <property type="project" value="TreeGrafter"/>
</dbReference>
<gene>
    <name evidence="3" type="ORF">BOTBODRAFT_50695</name>
</gene>
<comment type="similarity">
    <text evidence="1">Belongs to the bystin family.</text>
</comment>
<dbReference type="EMBL" id="KL198017">
    <property type="protein sequence ID" value="KDQ20623.1"/>
    <property type="molecule type" value="Genomic_DNA"/>
</dbReference>
<feature type="compositionally biased region" description="Acidic residues" evidence="2">
    <location>
        <begin position="75"/>
        <end position="90"/>
    </location>
</feature>
<dbReference type="OrthoDB" id="2192561at2759"/>
<dbReference type="PANTHER" id="PTHR12821:SF0">
    <property type="entry name" value="BYSTIN"/>
    <property type="match status" value="1"/>
</dbReference>
<feature type="region of interest" description="Disordered" evidence="2">
    <location>
        <begin position="1"/>
        <end position="91"/>
    </location>
</feature>
<evidence type="ECO:0008006" key="5">
    <source>
        <dbReference type="Google" id="ProtNLM"/>
    </source>
</evidence>
<dbReference type="HOGENOM" id="CLU_029727_0_1_1"/>
<protein>
    <recommendedName>
        <fullName evidence="5">Bystin-domain-containing protein</fullName>
    </recommendedName>
</protein>
<dbReference type="InParanoid" id="A0A067MXY6"/>
<evidence type="ECO:0000313" key="3">
    <source>
        <dbReference type="EMBL" id="KDQ20623.1"/>
    </source>
</evidence>
<dbReference type="GO" id="GO:0006364">
    <property type="term" value="P:rRNA processing"/>
    <property type="evidence" value="ECO:0007669"/>
    <property type="project" value="TreeGrafter"/>
</dbReference>
<dbReference type="FunCoup" id="A0A067MXY6">
    <property type="interactions" value="270"/>
</dbReference>
<keyword evidence="4" id="KW-1185">Reference proteome</keyword>
<accession>A0A067MXY6</accession>
<dbReference type="GO" id="GO:0030688">
    <property type="term" value="C:preribosome, small subunit precursor"/>
    <property type="evidence" value="ECO:0007669"/>
    <property type="project" value="TreeGrafter"/>
</dbReference>
<proteinExistence type="inferred from homology"/>
<dbReference type="GO" id="GO:0005737">
    <property type="term" value="C:cytoplasm"/>
    <property type="evidence" value="ECO:0007669"/>
    <property type="project" value="TreeGrafter"/>
</dbReference>
<dbReference type="PANTHER" id="PTHR12821">
    <property type="entry name" value="BYSTIN"/>
    <property type="match status" value="1"/>
</dbReference>
<reference evidence="4" key="1">
    <citation type="journal article" date="2014" name="Proc. Natl. Acad. Sci. U.S.A.">
        <title>Extensive sampling of basidiomycete genomes demonstrates inadequacy of the white-rot/brown-rot paradigm for wood decay fungi.</title>
        <authorList>
            <person name="Riley R."/>
            <person name="Salamov A.A."/>
            <person name="Brown D.W."/>
            <person name="Nagy L.G."/>
            <person name="Floudas D."/>
            <person name="Held B.W."/>
            <person name="Levasseur A."/>
            <person name="Lombard V."/>
            <person name="Morin E."/>
            <person name="Otillar R."/>
            <person name="Lindquist E.A."/>
            <person name="Sun H."/>
            <person name="LaButti K.M."/>
            <person name="Schmutz J."/>
            <person name="Jabbour D."/>
            <person name="Luo H."/>
            <person name="Baker S.E."/>
            <person name="Pisabarro A.G."/>
            <person name="Walton J.D."/>
            <person name="Blanchette R.A."/>
            <person name="Henrissat B."/>
            <person name="Martin F."/>
            <person name="Cullen D."/>
            <person name="Hibbett D.S."/>
            <person name="Grigoriev I.V."/>
        </authorList>
    </citation>
    <scope>NUCLEOTIDE SEQUENCE [LARGE SCALE GENOMIC DNA]</scope>
    <source>
        <strain evidence="4">FD-172 SS1</strain>
    </source>
</reference>
<dbReference type="Pfam" id="PF05291">
    <property type="entry name" value="Bystin"/>
    <property type="match status" value="1"/>
</dbReference>
<feature type="compositionally biased region" description="Basic and acidic residues" evidence="2">
    <location>
        <begin position="61"/>
        <end position="74"/>
    </location>
</feature>
<dbReference type="Proteomes" id="UP000027195">
    <property type="component" value="Unassembled WGS sequence"/>
</dbReference>
<evidence type="ECO:0000256" key="2">
    <source>
        <dbReference type="SAM" id="MobiDB-lite"/>
    </source>
</evidence>
<dbReference type="STRING" id="930990.A0A067MXY6"/>
<sequence length="460" mass="51245">MPRVVSSSKPGKVRHDPLHIQLQDDEFLEKYGRVTNPNKRKSKKSRPEDESNDPDAILDAKTSRKIFELAKDQQDELEMPDDEDDDEEEPGFAAGLVSGIRSVPTYDDEEEEEEIEEIEYIDEDGDYAGLQIDPSDLSTLEHLMPSNAGARRTLADMILEKLDSADAGAGKTVKFSTKTEEQKIPDAAAGLDPKVVAVYTKIGVFLKSYRAGPIPKPFKILPTIPSWARLLSLTSPTTWSPHATYAATRLLISGLKPPQARVYLEGVLLDAVRENIRDNGGKLNVHLYEALKRSLYKPAAFFKGILFPLCENACTLKEAAIVASVLARVSVPILHSAAALLRLANMEYTGPNSLFIRVLLDKKYALPYKVVDGVWHHFVRLANTYKGSLAAGDKLPVLWHQSLLVFCQRYASDMTPEQKDALLDVVRVRPHHQIGPEIRRELVNSVCRGEARPGEDAEMR</sequence>